<dbReference type="EMBL" id="AATP01000001">
    <property type="protein sequence ID" value="EAU43111.1"/>
    <property type="molecule type" value="Genomic_DNA"/>
</dbReference>
<dbReference type="Gene3D" id="2.60.120.10">
    <property type="entry name" value="Jelly Rolls"/>
    <property type="match status" value="1"/>
</dbReference>
<dbReference type="CDD" id="cd02219">
    <property type="entry name" value="cupin_YjlB-like"/>
    <property type="match status" value="1"/>
</dbReference>
<dbReference type="AlphaFoldDB" id="Q0G5F3"/>
<name>Q0G5F3_9HYPH</name>
<dbReference type="InterPro" id="IPR047121">
    <property type="entry name" value="YjiB-like"/>
</dbReference>
<keyword evidence="2" id="KW-1185">Reference proteome</keyword>
<sequence>MTVETHFFPTAEDIPNSNLPLIVITGEIEADQLTANDVQQRFRRHGWQGTWVYTVFDYWHFHLDGHEVLTCVSGEAVVGFGGEEANGGITLPMLPGDTVIVPAGVGHKRLSGSSEFKVVGGYPPGQSGTITRAGTVDVEASKREIAKLALPERDPISGAAPGALNAWH</sequence>
<evidence type="ECO:0000313" key="2">
    <source>
        <dbReference type="Proteomes" id="UP000004310"/>
    </source>
</evidence>
<dbReference type="eggNOG" id="COG4297">
    <property type="taxonomic scope" value="Bacteria"/>
</dbReference>
<gene>
    <name evidence="1" type="ORF">FP2506_09716</name>
</gene>
<dbReference type="RefSeq" id="WP_007067085.1">
    <property type="nucleotide sequence ID" value="NZ_DS022272.1"/>
</dbReference>
<proteinExistence type="predicted"/>
<protein>
    <recommendedName>
        <fullName evidence="3">Cupin type-1 domain-containing protein</fullName>
    </recommendedName>
</protein>
<reference evidence="1 2" key="1">
    <citation type="journal article" date="2010" name="J. Bacteriol.">
        <title>Genome sequence of Fulvimarina pelagi HTCC2506T, a Mn(II)-oxidizing alphaproteobacterium possessing an aerobic anoxygenic photosynthetic gene cluster and Xanthorhodopsin.</title>
        <authorList>
            <person name="Kang I."/>
            <person name="Oh H.M."/>
            <person name="Lim S.I."/>
            <person name="Ferriera S."/>
            <person name="Giovannoni S.J."/>
            <person name="Cho J.C."/>
        </authorList>
    </citation>
    <scope>NUCLEOTIDE SEQUENCE [LARGE SCALE GENOMIC DNA]</scope>
    <source>
        <strain evidence="1 2">HTCC2506</strain>
    </source>
</reference>
<evidence type="ECO:0000313" key="1">
    <source>
        <dbReference type="EMBL" id="EAU43111.1"/>
    </source>
</evidence>
<accession>Q0G5F3</accession>
<dbReference type="InterPro" id="IPR011051">
    <property type="entry name" value="RmlC_Cupin_sf"/>
</dbReference>
<dbReference type="HOGENOM" id="CLU_084522_1_0_5"/>
<organism evidence="1 2">
    <name type="scientific">Fulvimarina pelagi HTCC2506</name>
    <dbReference type="NCBI Taxonomy" id="314231"/>
    <lineage>
        <taxon>Bacteria</taxon>
        <taxon>Pseudomonadati</taxon>
        <taxon>Pseudomonadota</taxon>
        <taxon>Alphaproteobacteria</taxon>
        <taxon>Hyphomicrobiales</taxon>
        <taxon>Aurantimonadaceae</taxon>
        <taxon>Fulvimarina</taxon>
    </lineage>
</organism>
<dbReference type="PIRSF" id="PIRSF019307">
    <property type="entry name" value="UCP019307"/>
    <property type="match status" value="1"/>
</dbReference>
<dbReference type="InterPro" id="IPR014500">
    <property type="entry name" value="UCP019307_cupin"/>
</dbReference>
<dbReference type="InterPro" id="IPR014710">
    <property type="entry name" value="RmlC-like_jellyroll"/>
</dbReference>
<dbReference type="PANTHER" id="PTHR36448">
    <property type="entry name" value="BLR7373 PROTEIN"/>
    <property type="match status" value="1"/>
</dbReference>
<dbReference type="STRING" id="217511.GCA_001463845_00706"/>
<evidence type="ECO:0008006" key="3">
    <source>
        <dbReference type="Google" id="ProtNLM"/>
    </source>
</evidence>
<dbReference type="Proteomes" id="UP000004310">
    <property type="component" value="Unassembled WGS sequence"/>
</dbReference>
<comment type="caution">
    <text evidence="1">The sequence shown here is derived from an EMBL/GenBank/DDBJ whole genome shotgun (WGS) entry which is preliminary data.</text>
</comment>
<dbReference type="PANTHER" id="PTHR36448:SF2">
    <property type="entry name" value="CUPIN TYPE-1 DOMAIN-CONTAINING PROTEIN"/>
    <property type="match status" value="1"/>
</dbReference>
<dbReference type="SUPFAM" id="SSF51182">
    <property type="entry name" value="RmlC-like cupins"/>
    <property type="match status" value="1"/>
</dbReference>